<keyword evidence="13" id="KW-1185">Reference proteome</keyword>
<dbReference type="PROSITE" id="PS50950">
    <property type="entry name" value="ZF_THAP"/>
    <property type="match status" value="1"/>
</dbReference>
<keyword evidence="7" id="KW-0539">Nucleus</keyword>
<evidence type="ECO:0000313" key="12">
    <source>
        <dbReference type="EMBL" id="GMR35204.1"/>
    </source>
</evidence>
<dbReference type="Gene3D" id="3.30.160.60">
    <property type="entry name" value="Classic Zinc Finger"/>
    <property type="match status" value="3"/>
</dbReference>
<reference evidence="13" key="1">
    <citation type="submission" date="2022-10" db="EMBL/GenBank/DDBJ databases">
        <title>Genome assembly of Pristionchus species.</title>
        <authorList>
            <person name="Yoshida K."/>
            <person name="Sommer R.J."/>
        </authorList>
    </citation>
    <scope>NUCLEOTIDE SEQUENCE [LARGE SCALE GENOMIC DNA]</scope>
    <source>
        <strain evidence="13">RS5460</strain>
    </source>
</reference>
<keyword evidence="3" id="KW-0677">Repeat</keyword>
<evidence type="ECO:0000256" key="6">
    <source>
        <dbReference type="ARBA" id="ARBA00023125"/>
    </source>
</evidence>
<dbReference type="GO" id="GO:0003677">
    <property type="term" value="F:DNA binding"/>
    <property type="evidence" value="ECO:0007669"/>
    <property type="project" value="UniProtKB-UniRule"/>
</dbReference>
<evidence type="ECO:0000256" key="8">
    <source>
        <dbReference type="PROSITE-ProRule" id="PRU00042"/>
    </source>
</evidence>
<comment type="caution">
    <text evidence="12">The sequence shown here is derived from an EMBL/GenBank/DDBJ whole genome shotgun (WGS) entry which is preliminary data.</text>
</comment>
<evidence type="ECO:0008006" key="14">
    <source>
        <dbReference type="Google" id="ProtNLM"/>
    </source>
</evidence>
<evidence type="ECO:0000256" key="1">
    <source>
        <dbReference type="ARBA" id="ARBA00004123"/>
    </source>
</evidence>
<evidence type="ECO:0000256" key="3">
    <source>
        <dbReference type="ARBA" id="ARBA00022737"/>
    </source>
</evidence>
<dbReference type="InterPro" id="IPR050331">
    <property type="entry name" value="Zinc_finger"/>
</dbReference>
<dbReference type="SMART" id="SM00980">
    <property type="entry name" value="THAP"/>
    <property type="match status" value="1"/>
</dbReference>
<dbReference type="Pfam" id="PF05485">
    <property type="entry name" value="THAP"/>
    <property type="match status" value="1"/>
</dbReference>
<protein>
    <recommendedName>
        <fullName evidence="14">Zinc finger protein</fullName>
    </recommendedName>
</protein>
<evidence type="ECO:0000256" key="4">
    <source>
        <dbReference type="ARBA" id="ARBA00022771"/>
    </source>
</evidence>
<evidence type="ECO:0000256" key="9">
    <source>
        <dbReference type="PROSITE-ProRule" id="PRU00309"/>
    </source>
</evidence>
<dbReference type="Proteomes" id="UP001328107">
    <property type="component" value="Unassembled WGS sequence"/>
</dbReference>
<dbReference type="PROSITE" id="PS50157">
    <property type="entry name" value="ZINC_FINGER_C2H2_2"/>
    <property type="match status" value="4"/>
</dbReference>
<dbReference type="InterPro" id="IPR013087">
    <property type="entry name" value="Znf_C2H2_type"/>
</dbReference>
<feature type="domain" description="C2H2-type" evidence="10">
    <location>
        <begin position="230"/>
        <end position="257"/>
    </location>
</feature>
<dbReference type="InterPro" id="IPR006612">
    <property type="entry name" value="THAP_Znf"/>
</dbReference>
<dbReference type="GO" id="GO:0008270">
    <property type="term" value="F:zinc ion binding"/>
    <property type="evidence" value="ECO:0007669"/>
    <property type="project" value="UniProtKB-KW"/>
</dbReference>
<organism evidence="12 13">
    <name type="scientific">Pristionchus mayeri</name>
    <dbReference type="NCBI Taxonomy" id="1317129"/>
    <lineage>
        <taxon>Eukaryota</taxon>
        <taxon>Metazoa</taxon>
        <taxon>Ecdysozoa</taxon>
        <taxon>Nematoda</taxon>
        <taxon>Chromadorea</taxon>
        <taxon>Rhabditida</taxon>
        <taxon>Rhabditina</taxon>
        <taxon>Diplogasteromorpha</taxon>
        <taxon>Diplogasteroidea</taxon>
        <taxon>Neodiplogasteridae</taxon>
        <taxon>Pristionchus</taxon>
    </lineage>
</organism>
<dbReference type="SUPFAM" id="SSF57716">
    <property type="entry name" value="Glucocorticoid receptor-like (DNA-binding domain)"/>
    <property type="match status" value="1"/>
</dbReference>
<dbReference type="GO" id="GO:0010468">
    <property type="term" value="P:regulation of gene expression"/>
    <property type="evidence" value="ECO:0007669"/>
    <property type="project" value="TreeGrafter"/>
</dbReference>
<dbReference type="PANTHER" id="PTHR16515:SF66">
    <property type="entry name" value="C2H2-TYPE DOMAIN-CONTAINING PROTEIN"/>
    <property type="match status" value="1"/>
</dbReference>
<sequence>RDRSRMARFAKGNIVLNMDEDEIVSIDAELEMKNEPIDDFSEIKQEEPILDIYCPSTEFSLPIVQTDRHSNDQIHTERMDDTEAEYSYRTKRVTCIVCYRKRTRNEMQYFTKNETRRARWIKAVRATEEGRRSLTEVLNVTKFPLLCGSHFKPSDFNHKSSQNRLLLSAVPSFKDYCPDASTEDADLYNAFRVPNEINKETGIMQVNSFADIFRPSNGECESVQLVDKSCVCSECGNNLITKSRLEFHMRVHTGAKTFLCPHCDAYFLKNSERNKHILYVHKIGVNLSFASKSNPTSKKSYVCPECGQRLSSKQCLTSHMLLHAGKKPFSCPHCNASFYDIRTRSHHIRSVHKIHPFTCLSCGEQFYYLDELKQHLAVNKGHQALEE</sequence>
<feature type="non-terminal residue" evidence="12">
    <location>
        <position position="387"/>
    </location>
</feature>
<evidence type="ECO:0000256" key="5">
    <source>
        <dbReference type="ARBA" id="ARBA00022833"/>
    </source>
</evidence>
<dbReference type="PANTHER" id="PTHR16515">
    <property type="entry name" value="PR DOMAIN ZINC FINGER PROTEIN"/>
    <property type="match status" value="1"/>
</dbReference>
<proteinExistence type="predicted"/>
<feature type="non-terminal residue" evidence="12">
    <location>
        <position position="1"/>
    </location>
</feature>
<evidence type="ECO:0000313" key="13">
    <source>
        <dbReference type="Proteomes" id="UP001328107"/>
    </source>
</evidence>
<keyword evidence="2" id="KW-0479">Metal-binding</keyword>
<dbReference type="SMART" id="SM00355">
    <property type="entry name" value="ZnF_C2H2"/>
    <property type="match status" value="5"/>
</dbReference>
<comment type="subcellular location">
    <subcellularLocation>
        <location evidence="1">Nucleus</location>
    </subcellularLocation>
</comment>
<keyword evidence="5" id="KW-0862">Zinc</keyword>
<dbReference type="EMBL" id="BTRK01000002">
    <property type="protein sequence ID" value="GMR35204.1"/>
    <property type="molecule type" value="Genomic_DNA"/>
</dbReference>
<dbReference type="Pfam" id="PF00096">
    <property type="entry name" value="zf-C2H2"/>
    <property type="match status" value="1"/>
</dbReference>
<dbReference type="SUPFAM" id="SSF57667">
    <property type="entry name" value="beta-beta-alpha zinc fingers"/>
    <property type="match status" value="2"/>
</dbReference>
<feature type="domain" description="C2H2-type" evidence="10">
    <location>
        <begin position="301"/>
        <end position="328"/>
    </location>
</feature>
<feature type="domain" description="THAP-type" evidence="11">
    <location>
        <begin position="90"/>
        <end position="174"/>
    </location>
</feature>
<accession>A0AAN4Z8R7</accession>
<dbReference type="AlphaFoldDB" id="A0AAN4Z8R7"/>
<evidence type="ECO:0000256" key="7">
    <source>
        <dbReference type="ARBA" id="ARBA00023242"/>
    </source>
</evidence>
<dbReference type="FunFam" id="3.30.160.60:FF:000100">
    <property type="entry name" value="Zinc finger 45-like"/>
    <property type="match status" value="1"/>
</dbReference>
<evidence type="ECO:0000259" key="11">
    <source>
        <dbReference type="PROSITE" id="PS50950"/>
    </source>
</evidence>
<feature type="domain" description="C2H2-type" evidence="10">
    <location>
        <begin position="329"/>
        <end position="352"/>
    </location>
</feature>
<feature type="domain" description="C2H2-type" evidence="10">
    <location>
        <begin position="357"/>
        <end position="384"/>
    </location>
</feature>
<evidence type="ECO:0000256" key="2">
    <source>
        <dbReference type="ARBA" id="ARBA00022723"/>
    </source>
</evidence>
<evidence type="ECO:0000259" key="10">
    <source>
        <dbReference type="PROSITE" id="PS50157"/>
    </source>
</evidence>
<keyword evidence="4 8" id="KW-0863">Zinc-finger</keyword>
<dbReference type="PROSITE" id="PS00028">
    <property type="entry name" value="ZINC_FINGER_C2H2_1"/>
    <property type="match status" value="4"/>
</dbReference>
<dbReference type="InterPro" id="IPR036236">
    <property type="entry name" value="Znf_C2H2_sf"/>
</dbReference>
<keyword evidence="6 9" id="KW-0238">DNA-binding</keyword>
<name>A0AAN4Z8R7_9BILA</name>
<dbReference type="GO" id="GO:0005634">
    <property type="term" value="C:nucleus"/>
    <property type="evidence" value="ECO:0007669"/>
    <property type="project" value="UniProtKB-SubCell"/>
</dbReference>
<gene>
    <name evidence="12" type="ORF">PMAYCL1PPCAC_05399</name>
</gene>